<keyword evidence="5 9" id="KW-0676">Redox-active center</keyword>
<dbReference type="Gene3D" id="3.40.30.10">
    <property type="entry name" value="Glutaredoxin"/>
    <property type="match status" value="1"/>
</dbReference>
<dbReference type="PROSITE" id="PS51352">
    <property type="entry name" value="THIOREDOXIN_2"/>
    <property type="match status" value="1"/>
</dbReference>
<feature type="domain" description="Thioredoxin" evidence="10">
    <location>
        <begin position="1"/>
        <end position="100"/>
    </location>
</feature>
<evidence type="ECO:0000256" key="1">
    <source>
        <dbReference type="ARBA" id="ARBA00008987"/>
    </source>
</evidence>
<accession>A0A5C7GG49</accession>
<dbReference type="FunFam" id="3.40.30.10:FF:000001">
    <property type="entry name" value="Thioredoxin"/>
    <property type="match status" value="1"/>
</dbReference>
<dbReference type="Pfam" id="PF00085">
    <property type="entry name" value="Thioredoxin"/>
    <property type="match status" value="1"/>
</dbReference>
<feature type="active site" description="Nucleophile" evidence="8">
    <location>
        <position position="27"/>
    </location>
</feature>
<sequence length="103" mass="11582">MKSNFKDIINSNKIVLVDFFATWCGPCQALMPILKEVKGELGDAVKIVKIDIDKNHDLAVKYQVRSVPTMTLFVDGVPKWRQSGVLQKKDILNVIETHGEITV</sequence>
<dbReference type="PRINTS" id="PR00421">
    <property type="entry name" value="THIOREDOXIN"/>
</dbReference>
<dbReference type="RefSeq" id="WP_147767561.1">
    <property type="nucleotide sequence ID" value="NZ_VRKQ01000010.1"/>
</dbReference>
<dbReference type="Proteomes" id="UP000321080">
    <property type="component" value="Unassembled WGS sequence"/>
</dbReference>
<reference evidence="11 12" key="1">
    <citation type="submission" date="2019-08" db="EMBL/GenBank/DDBJ databases">
        <title>Seonamhaeicola sediminis sp. nov., isolated from marine sediment.</title>
        <authorList>
            <person name="Cao W.R."/>
        </authorList>
    </citation>
    <scope>NUCLEOTIDE SEQUENCE [LARGE SCALE GENOMIC DNA]</scope>
    <source>
        <strain evidence="11 12">1505</strain>
    </source>
</reference>
<evidence type="ECO:0000256" key="8">
    <source>
        <dbReference type="PIRSR" id="PIRSR000077-1"/>
    </source>
</evidence>
<evidence type="ECO:0000256" key="7">
    <source>
        <dbReference type="PIRNR" id="PIRNR000077"/>
    </source>
</evidence>
<evidence type="ECO:0000256" key="5">
    <source>
        <dbReference type="ARBA" id="ARBA00023284"/>
    </source>
</evidence>
<evidence type="ECO:0000256" key="3">
    <source>
        <dbReference type="ARBA" id="ARBA00022982"/>
    </source>
</evidence>
<comment type="similarity">
    <text evidence="1 7">Belongs to the thioredoxin family.</text>
</comment>
<feature type="site" description="Deprotonates C-terminal active site Cys" evidence="8">
    <location>
        <position position="18"/>
    </location>
</feature>
<dbReference type="GO" id="GO:0045454">
    <property type="term" value="P:cell redox homeostasis"/>
    <property type="evidence" value="ECO:0007669"/>
    <property type="project" value="TreeGrafter"/>
</dbReference>
<organism evidence="11 12">
    <name type="scientific">Seonamhaeicola maritimus</name>
    <dbReference type="NCBI Taxonomy" id="2591822"/>
    <lineage>
        <taxon>Bacteria</taxon>
        <taxon>Pseudomonadati</taxon>
        <taxon>Bacteroidota</taxon>
        <taxon>Flavobacteriia</taxon>
        <taxon>Flavobacteriales</taxon>
        <taxon>Flavobacteriaceae</taxon>
    </lineage>
</organism>
<keyword evidence="2" id="KW-0813">Transport</keyword>
<feature type="active site" description="Nucleophile" evidence="8">
    <location>
        <position position="24"/>
    </location>
</feature>
<evidence type="ECO:0000313" key="12">
    <source>
        <dbReference type="Proteomes" id="UP000321080"/>
    </source>
</evidence>
<dbReference type="PIRSF" id="PIRSF000077">
    <property type="entry name" value="Thioredoxin"/>
    <property type="match status" value="1"/>
</dbReference>
<dbReference type="CDD" id="cd02947">
    <property type="entry name" value="TRX_family"/>
    <property type="match status" value="1"/>
</dbReference>
<dbReference type="PROSITE" id="PS00194">
    <property type="entry name" value="THIOREDOXIN_1"/>
    <property type="match status" value="1"/>
</dbReference>
<dbReference type="InterPro" id="IPR036249">
    <property type="entry name" value="Thioredoxin-like_sf"/>
</dbReference>
<feature type="site" description="Contributes to redox potential value" evidence="8">
    <location>
        <position position="25"/>
    </location>
</feature>
<gene>
    <name evidence="11" type="primary">trxA</name>
    <name evidence="11" type="ORF">FUA22_08605</name>
</gene>
<feature type="disulfide bond" description="Redox-active" evidence="9">
    <location>
        <begin position="24"/>
        <end position="27"/>
    </location>
</feature>
<keyword evidence="12" id="KW-1185">Reference proteome</keyword>
<keyword evidence="3" id="KW-0249">Electron transport</keyword>
<keyword evidence="4 9" id="KW-1015">Disulfide bond</keyword>
<name>A0A5C7GG49_9FLAO</name>
<evidence type="ECO:0000259" key="10">
    <source>
        <dbReference type="PROSITE" id="PS51352"/>
    </source>
</evidence>
<dbReference type="PANTHER" id="PTHR45663">
    <property type="entry name" value="GEO12009P1"/>
    <property type="match status" value="1"/>
</dbReference>
<evidence type="ECO:0000313" key="11">
    <source>
        <dbReference type="EMBL" id="TXG36636.1"/>
    </source>
</evidence>
<evidence type="ECO:0000256" key="9">
    <source>
        <dbReference type="PIRSR" id="PIRSR000077-4"/>
    </source>
</evidence>
<dbReference type="InterPro" id="IPR005746">
    <property type="entry name" value="Thioredoxin"/>
</dbReference>
<protein>
    <recommendedName>
        <fullName evidence="6 7">Thioredoxin</fullName>
    </recommendedName>
</protein>
<dbReference type="GO" id="GO:0005829">
    <property type="term" value="C:cytosol"/>
    <property type="evidence" value="ECO:0007669"/>
    <property type="project" value="TreeGrafter"/>
</dbReference>
<evidence type="ECO:0000256" key="2">
    <source>
        <dbReference type="ARBA" id="ARBA00022448"/>
    </source>
</evidence>
<dbReference type="EMBL" id="VRKQ01000010">
    <property type="protein sequence ID" value="TXG36636.1"/>
    <property type="molecule type" value="Genomic_DNA"/>
</dbReference>
<evidence type="ECO:0000256" key="6">
    <source>
        <dbReference type="NCBIfam" id="TIGR01068"/>
    </source>
</evidence>
<dbReference type="AlphaFoldDB" id="A0A5C7GG49"/>
<dbReference type="SUPFAM" id="SSF52833">
    <property type="entry name" value="Thioredoxin-like"/>
    <property type="match status" value="1"/>
</dbReference>
<dbReference type="InterPro" id="IPR017937">
    <property type="entry name" value="Thioredoxin_CS"/>
</dbReference>
<feature type="site" description="Contributes to redox potential value" evidence="8">
    <location>
        <position position="26"/>
    </location>
</feature>
<proteinExistence type="inferred from homology"/>
<comment type="caution">
    <text evidence="11">The sequence shown here is derived from an EMBL/GenBank/DDBJ whole genome shotgun (WGS) entry which is preliminary data.</text>
</comment>
<dbReference type="OrthoDB" id="9790390at2"/>
<evidence type="ECO:0000256" key="4">
    <source>
        <dbReference type="ARBA" id="ARBA00023157"/>
    </source>
</evidence>
<dbReference type="PANTHER" id="PTHR45663:SF11">
    <property type="entry name" value="GEO12009P1"/>
    <property type="match status" value="1"/>
</dbReference>
<dbReference type="InterPro" id="IPR013766">
    <property type="entry name" value="Thioredoxin_domain"/>
</dbReference>
<dbReference type="NCBIfam" id="TIGR01068">
    <property type="entry name" value="thioredoxin"/>
    <property type="match status" value="1"/>
</dbReference>
<dbReference type="GO" id="GO:0015035">
    <property type="term" value="F:protein-disulfide reductase activity"/>
    <property type="evidence" value="ECO:0007669"/>
    <property type="project" value="UniProtKB-UniRule"/>
</dbReference>